<organism evidence="1 2">
    <name type="scientific">Araneus ventricosus</name>
    <name type="common">Orbweaver spider</name>
    <name type="synonym">Epeira ventricosa</name>
    <dbReference type="NCBI Taxonomy" id="182803"/>
    <lineage>
        <taxon>Eukaryota</taxon>
        <taxon>Metazoa</taxon>
        <taxon>Ecdysozoa</taxon>
        <taxon>Arthropoda</taxon>
        <taxon>Chelicerata</taxon>
        <taxon>Arachnida</taxon>
        <taxon>Araneae</taxon>
        <taxon>Araneomorphae</taxon>
        <taxon>Entelegynae</taxon>
        <taxon>Araneoidea</taxon>
        <taxon>Araneidae</taxon>
        <taxon>Araneus</taxon>
    </lineage>
</organism>
<comment type="caution">
    <text evidence="1">The sequence shown here is derived from an EMBL/GenBank/DDBJ whole genome shotgun (WGS) entry which is preliminary data.</text>
</comment>
<dbReference type="EMBL" id="BGPR01003325">
    <property type="protein sequence ID" value="GBM86595.1"/>
    <property type="molecule type" value="Genomic_DNA"/>
</dbReference>
<accession>A0A4Y2J9K7</accession>
<protein>
    <submittedName>
        <fullName evidence="1">Uncharacterized protein</fullName>
    </submittedName>
</protein>
<name>A0A4Y2J9K7_ARAVE</name>
<evidence type="ECO:0000313" key="1">
    <source>
        <dbReference type="EMBL" id="GBM86595.1"/>
    </source>
</evidence>
<evidence type="ECO:0000313" key="2">
    <source>
        <dbReference type="Proteomes" id="UP000499080"/>
    </source>
</evidence>
<proteinExistence type="predicted"/>
<gene>
    <name evidence="1" type="ORF">AVEN_131416_1</name>
</gene>
<keyword evidence="2" id="KW-1185">Reference proteome</keyword>
<sequence length="159" mass="18197">MFSRPTIVPLTFDLITSWTVLQTQFDVVSSTNGWTDFVKASQLVTTTPRIPQGIAADKLADLITIKKAVKFRFGNIYLTQFYRSELKTRRQKSGESLQVLAANVERIMSLASAECPLDFRDSLAVHFFVDVIRDKETQLSTRLMDFTNLKWTLAYSMKF</sequence>
<dbReference type="PANTHER" id="PTHR45823">
    <property type="entry name" value="T-SNARE COILED-COIL HOMOLOGY DOMAIN-CONTAINING PROTEIN"/>
    <property type="match status" value="1"/>
</dbReference>
<dbReference type="AlphaFoldDB" id="A0A4Y2J9K7"/>
<dbReference type="PANTHER" id="PTHR45823:SF1">
    <property type="entry name" value="T-SNARE COILED-COIL HOMOLOGY DOMAIN-CONTAINING PROTEIN"/>
    <property type="match status" value="1"/>
</dbReference>
<reference evidence="1 2" key="1">
    <citation type="journal article" date="2019" name="Sci. Rep.">
        <title>Orb-weaving spider Araneus ventricosus genome elucidates the spidroin gene catalogue.</title>
        <authorList>
            <person name="Kono N."/>
            <person name="Nakamura H."/>
            <person name="Ohtoshi R."/>
            <person name="Moran D.A.P."/>
            <person name="Shinohara A."/>
            <person name="Yoshida Y."/>
            <person name="Fujiwara M."/>
            <person name="Mori M."/>
            <person name="Tomita M."/>
            <person name="Arakawa K."/>
        </authorList>
    </citation>
    <scope>NUCLEOTIDE SEQUENCE [LARGE SCALE GENOMIC DNA]</scope>
</reference>
<dbReference type="Proteomes" id="UP000499080">
    <property type="component" value="Unassembled WGS sequence"/>
</dbReference>
<dbReference type="OrthoDB" id="6512026at2759"/>